<organism evidence="4 5">
    <name type="scientific">Candidatus Accumulibacter cognatus</name>
    <dbReference type="NCBI Taxonomy" id="2954383"/>
    <lineage>
        <taxon>Bacteria</taxon>
        <taxon>Pseudomonadati</taxon>
        <taxon>Pseudomonadota</taxon>
        <taxon>Betaproteobacteria</taxon>
        <taxon>Candidatus Accumulibacter</taxon>
    </lineage>
</organism>
<gene>
    <name evidence="4" type="ORF">HWD57_22105</name>
</gene>
<dbReference type="Gene3D" id="3.40.190.10">
    <property type="entry name" value="Periplasmic binding protein-like II"/>
    <property type="match status" value="2"/>
</dbReference>
<dbReference type="InterPro" id="IPR024370">
    <property type="entry name" value="PBP_domain"/>
</dbReference>
<dbReference type="Proteomes" id="UP000509684">
    <property type="component" value="Chromosome"/>
</dbReference>
<proteinExistence type="predicted"/>
<evidence type="ECO:0000256" key="2">
    <source>
        <dbReference type="SAM" id="SignalP"/>
    </source>
</evidence>
<feature type="chain" id="PRO_5027788158" evidence="2">
    <location>
        <begin position="26"/>
        <end position="256"/>
    </location>
</feature>
<dbReference type="PANTHER" id="PTHR30570:SF1">
    <property type="entry name" value="PHOSPHATE-BINDING PROTEIN PSTS"/>
    <property type="match status" value="1"/>
</dbReference>
<dbReference type="Pfam" id="PF12849">
    <property type="entry name" value="PBP_like_2"/>
    <property type="match status" value="1"/>
</dbReference>
<name>A0A7D5NEB0_9PROT</name>
<evidence type="ECO:0000313" key="4">
    <source>
        <dbReference type="EMBL" id="QLH52170.1"/>
    </source>
</evidence>
<feature type="domain" description="PBP" evidence="3">
    <location>
        <begin position="27"/>
        <end position="204"/>
    </location>
</feature>
<dbReference type="SUPFAM" id="SSF53850">
    <property type="entry name" value="Periplasmic binding protein-like II"/>
    <property type="match status" value="1"/>
</dbReference>
<dbReference type="EMBL" id="CP058708">
    <property type="protein sequence ID" value="QLH52170.1"/>
    <property type="molecule type" value="Genomic_DNA"/>
</dbReference>
<sequence>MNTQQLISRLAIAASLLTAATGVGAAEELKIGGGGAAMSGIFLPVKPAFEKASGITLINLQSSPKDGLVDLSKGKVEAAVAAVSIDSMIAGAAGDGVKVDKATLQVSEVGRNRTVLFVHPSNKVSKLSKEQVKGIFTGAITNWQEVGGEDKEIIVVWGKGTPGQNAQFSKEVLDGAAVAKDVLESGNYVKIKETVAATPEAIGIDPFGIADASVKVIENDPPLTSPIILVTTGKPSAKVQKLIDFVKGEGKPFTKQ</sequence>
<feature type="signal peptide" evidence="2">
    <location>
        <begin position="1"/>
        <end position="25"/>
    </location>
</feature>
<reference evidence="4 5" key="1">
    <citation type="journal article" date="2019" name="Microbiome">
        <title>Annotated bacterial chromosomes from frame-shift-corrected long-read metagenomic data.</title>
        <authorList>
            <person name="Arumugam K."/>
            <person name="Bagci C."/>
            <person name="Bessarab I."/>
            <person name="Beier S."/>
            <person name="Buchfink B."/>
            <person name="Gorska A."/>
            <person name="Qiu G."/>
            <person name="Huson D.H."/>
            <person name="Williams R.B.H."/>
        </authorList>
    </citation>
    <scope>NUCLEOTIDE SEQUENCE [LARGE SCALE GENOMIC DNA]</scope>
    <source>
        <strain evidence="4">SSA1</strain>
    </source>
</reference>
<evidence type="ECO:0000259" key="3">
    <source>
        <dbReference type="Pfam" id="PF12849"/>
    </source>
</evidence>
<protein>
    <submittedName>
        <fullName evidence="4">Substrate-binding domain-containing protein</fullName>
    </submittedName>
</protein>
<keyword evidence="1 2" id="KW-0732">Signal</keyword>
<evidence type="ECO:0000256" key="1">
    <source>
        <dbReference type="ARBA" id="ARBA00022729"/>
    </source>
</evidence>
<evidence type="ECO:0000313" key="5">
    <source>
        <dbReference type="Proteomes" id="UP000509684"/>
    </source>
</evidence>
<dbReference type="PANTHER" id="PTHR30570">
    <property type="entry name" value="PERIPLASMIC PHOSPHATE BINDING COMPONENT OF PHOSPHATE ABC TRANSPORTER"/>
    <property type="match status" value="1"/>
</dbReference>
<dbReference type="KEGG" id="acog:HWD57_22105"/>
<accession>A0A7D5NEB0</accession>
<dbReference type="InterPro" id="IPR050811">
    <property type="entry name" value="Phosphate_ABC_transporter"/>
</dbReference>
<dbReference type="AlphaFoldDB" id="A0A7D5NEB0"/>